<evidence type="ECO:0000313" key="3">
    <source>
        <dbReference type="EMBL" id="EME44829.1"/>
    </source>
</evidence>
<evidence type="ECO:0000313" key="4">
    <source>
        <dbReference type="Proteomes" id="UP000016933"/>
    </source>
</evidence>
<dbReference type="InterPro" id="IPR037198">
    <property type="entry name" value="MutL_C_sf"/>
</dbReference>
<dbReference type="OrthoDB" id="429932at2759"/>
<proteinExistence type="predicted"/>
<dbReference type="InterPro" id="IPR014790">
    <property type="entry name" value="MutL_C"/>
</dbReference>
<name>N1PQY3_DOTSN</name>
<evidence type="ECO:0000259" key="2">
    <source>
        <dbReference type="SMART" id="SM00853"/>
    </source>
</evidence>
<reference evidence="4" key="1">
    <citation type="journal article" date="2012" name="PLoS Genet.">
        <title>The genomes of the fungal plant pathogens Cladosporium fulvum and Dothistroma septosporum reveal adaptation to different hosts and lifestyles but also signatures of common ancestry.</title>
        <authorList>
            <person name="de Wit P.J.G.M."/>
            <person name="van der Burgt A."/>
            <person name="Oekmen B."/>
            <person name="Stergiopoulos I."/>
            <person name="Abd-Elsalam K.A."/>
            <person name="Aerts A.L."/>
            <person name="Bahkali A.H."/>
            <person name="Beenen H.G."/>
            <person name="Chettri P."/>
            <person name="Cox M.P."/>
            <person name="Datema E."/>
            <person name="de Vries R.P."/>
            <person name="Dhillon B."/>
            <person name="Ganley A.R."/>
            <person name="Griffiths S.A."/>
            <person name="Guo Y."/>
            <person name="Hamelin R.C."/>
            <person name="Henrissat B."/>
            <person name="Kabir M.S."/>
            <person name="Jashni M.K."/>
            <person name="Kema G."/>
            <person name="Klaubauf S."/>
            <person name="Lapidus A."/>
            <person name="Levasseur A."/>
            <person name="Lindquist E."/>
            <person name="Mehrabi R."/>
            <person name="Ohm R.A."/>
            <person name="Owen T.J."/>
            <person name="Salamov A."/>
            <person name="Schwelm A."/>
            <person name="Schijlen E."/>
            <person name="Sun H."/>
            <person name="van den Burg H.A."/>
            <person name="van Ham R.C.H.J."/>
            <person name="Zhang S."/>
            <person name="Goodwin S.B."/>
            <person name="Grigoriev I.V."/>
            <person name="Collemare J."/>
            <person name="Bradshaw R.E."/>
        </authorList>
    </citation>
    <scope>NUCLEOTIDE SEQUENCE [LARGE SCALE GENOMIC DNA]</scope>
    <source>
        <strain evidence="4">NZE10 / CBS 128990</strain>
    </source>
</reference>
<organism evidence="3 4">
    <name type="scientific">Dothistroma septosporum (strain NZE10 / CBS 128990)</name>
    <name type="common">Red band needle blight fungus</name>
    <name type="synonym">Mycosphaerella pini</name>
    <dbReference type="NCBI Taxonomy" id="675120"/>
    <lineage>
        <taxon>Eukaryota</taxon>
        <taxon>Fungi</taxon>
        <taxon>Dikarya</taxon>
        <taxon>Ascomycota</taxon>
        <taxon>Pezizomycotina</taxon>
        <taxon>Dothideomycetes</taxon>
        <taxon>Dothideomycetidae</taxon>
        <taxon>Mycosphaerellales</taxon>
        <taxon>Mycosphaerellaceae</taxon>
        <taxon>Dothistroma</taxon>
    </lineage>
</organism>
<feature type="compositionally biased region" description="Basic and acidic residues" evidence="1">
    <location>
        <begin position="474"/>
        <end position="485"/>
    </location>
</feature>
<dbReference type="HOGENOM" id="CLU_525821_0_0_1"/>
<dbReference type="Gene3D" id="3.30.1540.20">
    <property type="entry name" value="MutL, C-terminal domain, dimerisation subdomain"/>
    <property type="match status" value="1"/>
</dbReference>
<accession>N1PQY3</accession>
<dbReference type="InterPro" id="IPR042120">
    <property type="entry name" value="MutL_C_dimsub"/>
</dbReference>
<dbReference type="GO" id="GO:0032300">
    <property type="term" value="C:mismatch repair complex"/>
    <property type="evidence" value="ECO:0007669"/>
    <property type="project" value="InterPro"/>
</dbReference>
<dbReference type="OMA" id="LPTICID"/>
<dbReference type="SMART" id="SM00853">
    <property type="entry name" value="MutL_C"/>
    <property type="match status" value="1"/>
</dbReference>
<dbReference type="GO" id="GO:0005524">
    <property type="term" value="F:ATP binding"/>
    <property type="evidence" value="ECO:0007669"/>
    <property type="project" value="InterPro"/>
</dbReference>
<keyword evidence="4" id="KW-1185">Reference proteome</keyword>
<gene>
    <name evidence="3" type="ORF">DOTSEDRAFT_72308</name>
</gene>
<dbReference type="InterPro" id="IPR038973">
    <property type="entry name" value="MutL/Mlh/Pms-like"/>
</dbReference>
<reference evidence="3 4" key="2">
    <citation type="journal article" date="2012" name="PLoS Pathog.">
        <title>Diverse lifestyles and strategies of plant pathogenesis encoded in the genomes of eighteen Dothideomycetes fungi.</title>
        <authorList>
            <person name="Ohm R.A."/>
            <person name="Feau N."/>
            <person name="Henrissat B."/>
            <person name="Schoch C.L."/>
            <person name="Horwitz B.A."/>
            <person name="Barry K.W."/>
            <person name="Condon B.J."/>
            <person name="Copeland A.C."/>
            <person name="Dhillon B."/>
            <person name="Glaser F."/>
            <person name="Hesse C.N."/>
            <person name="Kosti I."/>
            <person name="LaButti K."/>
            <person name="Lindquist E.A."/>
            <person name="Lucas S."/>
            <person name="Salamov A.A."/>
            <person name="Bradshaw R.E."/>
            <person name="Ciuffetti L."/>
            <person name="Hamelin R.C."/>
            <person name="Kema G.H.J."/>
            <person name="Lawrence C."/>
            <person name="Scott J.A."/>
            <person name="Spatafora J.W."/>
            <person name="Turgeon B.G."/>
            <person name="de Wit P.J.G.M."/>
            <person name="Zhong S."/>
            <person name="Goodwin S.B."/>
            <person name="Grigoriev I.V."/>
        </authorList>
    </citation>
    <scope>NUCLEOTIDE SEQUENCE [LARGE SCALE GENOMIC DNA]</scope>
    <source>
        <strain evidence="4">NZE10 / CBS 128990</strain>
    </source>
</reference>
<dbReference type="PANTHER" id="PTHR10073">
    <property type="entry name" value="DNA MISMATCH REPAIR PROTEIN MLH, PMS, MUTL"/>
    <property type="match status" value="1"/>
</dbReference>
<dbReference type="STRING" id="675120.N1PQY3"/>
<dbReference type="SUPFAM" id="SSF118116">
    <property type="entry name" value="DNA mismatch repair protein MutL"/>
    <property type="match status" value="1"/>
</dbReference>
<sequence>MPISKTALTSDDFDGLDDADILQAEENSGLGVATGPIVSGVGDPSEDGIVIWRDPVSKQSYRVNSRTGVVLPAVLATGNLASGTTSHGTRRQPAAIDTALSSAGKPLSLARRAAAAAKDEALNVSTRNEKWLPGFLKEWNNPVFVARKEERIPVASIDGPSLLEGGSQVKCCARGAAGLHDSVQSSVHAASTKLSKAAFTQAEVLAQVDRKFILCKMAASAPDTDIIATSSLLVLIDQHAASERIILEGLFNSLFTTSHSTNGPTFTIKTINLPTGTSKQASLRYVITHQEHTLFTKYEPHFLLFGINYTSHPTQPLSHNNTGFHATRSAKLEYRLTVTDLPTVIAERCARLPTICIDLLRAELWALHDGTRSAVPRLPEFQVGEPAEPYWVKVLPLLPVKFLAMLQSRACRSAVMFNDPLSMQQCRDLVKDLGRCVFPFGCAHGRVSMVPLVDLGGHDADEVGEGGGIGRIERDLRWTGKPKEDQEGDQTDDGDVRERERTGDVGVLRAWMKSKKDV</sequence>
<dbReference type="GO" id="GO:0016887">
    <property type="term" value="F:ATP hydrolysis activity"/>
    <property type="evidence" value="ECO:0007669"/>
    <property type="project" value="InterPro"/>
</dbReference>
<dbReference type="eggNOG" id="KOG1977">
    <property type="taxonomic scope" value="Eukaryota"/>
</dbReference>
<dbReference type="AlphaFoldDB" id="N1PQY3"/>
<feature type="region of interest" description="Disordered" evidence="1">
    <location>
        <begin position="474"/>
        <end position="501"/>
    </location>
</feature>
<dbReference type="GO" id="GO:0006298">
    <property type="term" value="P:mismatch repair"/>
    <property type="evidence" value="ECO:0007669"/>
    <property type="project" value="InterPro"/>
</dbReference>
<dbReference type="EMBL" id="KB446539">
    <property type="protein sequence ID" value="EME44829.1"/>
    <property type="molecule type" value="Genomic_DNA"/>
</dbReference>
<dbReference type="PANTHER" id="PTHR10073:SF47">
    <property type="entry name" value="DNA MISMATCH REPAIR PROTEIN MLH3"/>
    <property type="match status" value="1"/>
</dbReference>
<dbReference type="Proteomes" id="UP000016933">
    <property type="component" value="Unassembled WGS sequence"/>
</dbReference>
<dbReference type="GO" id="GO:0140664">
    <property type="term" value="F:ATP-dependent DNA damage sensor activity"/>
    <property type="evidence" value="ECO:0007669"/>
    <property type="project" value="InterPro"/>
</dbReference>
<protein>
    <recommendedName>
        <fullName evidence="2">MutL C-terminal dimerisation domain-containing protein</fullName>
    </recommendedName>
</protein>
<evidence type="ECO:0000256" key="1">
    <source>
        <dbReference type="SAM" id="MobiDB-lite"/>
    </source>
</evidence>
<feature type="domain" description="MutL C-terminal dimerisation" evidence="2">
    <location>
        <begin position="204"/>
        <end position="421"/>
    </location>
</feature>